<dbReference type="InterPro" id="IPR051258">
    <property type="entry name" value="Diverse_Substrate_Transporter"/>
</dbReference>
<evidence type="ECO:0000256" key="7">
    <source>
        <dbReference type="SAM" id="Phobius"/>
    </source>
</evidence>
<feature type="transmembrane region" description="Helical" evidence="7">
    <location>
        <begin position="219"/>
        <end position="237"/>
    </location>
</feature>
<feature type="transmembrane region" description="Helical" evidence="7">
    <location>
        <begin position="108"/>
        <end position="126"/>
    </location>
</feature>
<dbReference type="SUPFAM" id="SSF103481">
    <property type="entry name" value="Multidrug resistance efflux transporter EmrE"/>
    <property type="match status" value="2"/>
</dbReference>
<feature type="transmembrane region" description="Helical" evidence="7">
    <location>
        <begin position="275"/>
        <end position="293"/>
    </location>
</feature>
<gene>
    <name evidence="9" type="ORF">Z969_02380</name>
</gene>
<evidence type="ECO:0000256" key="4">
    <source>
        <dbReference type="ARBA" id="ARBA00022692"/>
    </source>
</evidence>
<keyword evidence="5 7" id="KW-1133">Transmembrane helix</keyword>
<evidence type="ECO:0000313" key="10">
    <source>
        <dbReference type="Proteomes" id="UP000030016"/>
    </source>
</evidence>
<dbReference type="InterPro" id="IPR037185">
    <property type="entry name" value="EmrE-like"/>
</dbReference>
<evidence type="ECO:0000256" key="6">
    <source>
        <dbReference type="ARBA" id="ARBA00023136"/>
    </source>
</evidence>
<feature type="domain" description="EamA" evidence="8">
    <location>
        <begin position="10"/>
        <end position="149"/>
    </location>
</feature>
<dbReference type="PANTHER" id="PTHR42920:SF5">
    <property type="entry name" value="EAMA DOMAIN-CONTAINING PROTEIN"/>
    <property type="match status" value="1"/>
</dbReference>
<feature type="transmembrane region" description="Helical" evidence="7">
    <location>
        <begin position="249"/>
        <end position="269"/>
    </location>
</feature>
<feature type="transmembrane region" description="Helical" evidence="7">
    <location>
        <begin position="79"/>
        <end position="102"/>
    </location>
</feature>
<dbReference type="InterPro" id="IPR000620">
    <property type="entry name" value="EamA_dom"/>
</dbReference>
<dbReference type="Proteomes" id="UP000030016">
    <property type="component" value="Unassembled WGS sequence"/>
</dbReference>
<dbReference type="RefSeq" id="WP_039248801.1">
    <property type="nucleotide sequence ID" value="NZ_JDRX01000003.1"/>
</dbReference>
<evidence type="ECO:0000256" key="1">
    <source>
        <dbReference type="ARBA" id="ARBA00004651"/>
    </source>
</evidence>
<evidence type="ECO:0000256" key="5">
    <source>
        <dbReference type="ARBA" id="ARBA00022989"/>
    </source>
</evidence>
<comment type="caution">
    <text evidence="9">The sequence shown here is derived from an EMBL/GenBank/DDBJ whole genome shotgun (WGS) entry which is preliminary data.</text>
</comment>
<name>A0AA88ZQH9_CLONO</name>
<sequence length="306" mass="32582">MKNKRLGANALLLITAAIWGLGFVAQRVGAENLGAFTFNAIRFGLGGISLIPLILYFNKEKKKNKNDEVAVAGGFKKEVLPGIMLGGALYIAATLQQIGLAYTTAAKAGFITGLYIVLVPIMGMFIGQKIDKGAGIGMLFSVAGLYLLSINENFTISNGDLLEVIGAVFWATHILMIDYFSKKVDSLKLSCIQFITCGVLSFVTALFVEVITLQSIYNAMVPLLYGGFLSVGVAYTLQVIAQKSAKPSHAVIILSMEAVFGAIGGVLLLGEKMTTRGFVGCAFILAGMLASQIKFPKKNNIESTSV</sequence>
<evidence type="ECO:0000259" key="8">
    <source>
        <dbReference type="Pfam" id="PF00892"/>
    </source>
</evidence>
<dbReference type="PANTHER" id="PTHR42920">
    <property type="entry name" value="OS03G0707200 PROTEIN-RELATED"/>
    <property type="match status" value="1"/>
</dbReference>
<keyword evidence="6 7" id="KW-0472">Membrane</keyword>
<dbReference type="GO" id="GO:0005886">
    <property type="term" value="C:plasma membrane"/>
    <property type="evidence" value="ECO:0007669"/>
    <property type="project" value="UniProtKB-SubCell"/>
</dbReference>
<accession>A0AA88ZQH9</accession>
<evidence type="ECO:0000313" key="9">
    <source>
        <dbReference type="EMBL" id="KGN03144.1"/>
    </source>
</evidence>
<feature type="transmembrane region" description="Helical" evidence="7">
    <location>
        <begin position="40"/>
        <end position="58"/>
    </location>
</feature>
<feature type="transmembrane region" description="Helical" evidence="7">
    <location>
        <begin position="192"/>
        <end position="213"/>
    </location>
</feature>
<keyword evidence="3" id="KW-1003">Cell membrane</keyword>
<proteinExistence type="inferred from homology"/>
<comment type="similarity">
    <text evidence="2">Belongs to the EamA transporter family.</text>
</comment>
<evidence type="ECO:0000256" key="2">
    <source>
        <dbReference type="ARBA" id="ARBA00007362"/>
    </source>
</evidence>
<keyword evidence="4 7" id="KW-0812">Transmembrane</keyword>
<feature type="domain" description="EamA" evidence="8">
    <location>
        <begin position="159"/>
        <end position="289"/>
    </location>
</feature>
<evidence type="ECO:0000256" key="3">
    <source>
        <dbReference type="ARBA" id="ARBA00022475"/>
    </source>
</evidence>
<dbReference type="AlphaFoldDB" id="A0AA88ZQH9"/>
<comment type="subcellular location">
    <subcellularLocation>
        <location evidence="1">Cell membrane</location>
        <topology evidence="1">Multi-pass membrane protein</topology>
    </subcellularLocation>
</comment>
<feature type="transmembrane region" description="Helical" evidence="7">
    <location>
        <begin position="133"/>
        <end position="149"/>
    </location>
</feature>
<dbReference type="Pfam" id="PF00892">
    <property type="entry name" value="EamA"/>
    <property type="match status" value="2"/>
</dbReference>
<protein>
    <submittedName>
        <fullName evidence="9">Membrane protein</fullName>
    </submittedName>
</protein>
<organism evidence="9 10">
    <name type="scientific">Clostridium novyi A str. 4570</name>
    <dbReference type="NCBI Taxonomy" id="1444290"/>
    <lineage>
        <taxon>Bacteria</taxon>
        <taxon>Bacillati</taxon>
        <taxon>Bacillota</taxon>
        <taxon>Clostridia</taxon>
        <taxon>Eubacteriales</taxon>
        <taxon>Clostridiaceae</taxon>
        <taxon>Clostridium</taxon>
    </lineage>
</organism>
<dbReference type="EMBL" id="JDRX01000003">
    <property type="protein sequence ID" value="KGN03144.1"/>
    <property type="molecule type" value="Genomic_DNA"/>
</dbReference>
<reference evidence="9 10" key="1">
    <citation type="submission" date="2014-01" db="EMBL/GenBank/DDBJ databases">
        <title>Plasmidome dynamics in the species complex Clostridium novyi sensu lato converts strains of independent lineages into distinctly different pathogens.</title>
        <authorList>
            <person name="Skarin H."/>
            <person name="Segerman B."/>
        </authorList>
    </citation>
    <scope>NUCLEOTIDE SEQUENCE [LARGE SCALE GENOMIC DNA]</scope>
    <source>
        <strain evidence="9 10">4570</strain>
    </source>
</reference>